<sequence>MSGPVGGSEAKLRYCEAGKIENRPALAACFRTGECEEAIKIQLQRTEVGDGAESLLLGELYMRTGEIQKAGERLGAAAKSGCIEAMMVYAQLLRDGKGVDKNPEQAAHWFGEAAKAGAGTAAKLLGSLYRNGEGVARDKAKALDWFLIGECLKSRSVNRSDAADYEFCLETVESEK</sequence>
<accession>A0A1G5PT88</accession>
<evidence type="ECO:0000313" key="2">
    <source>
        <dbReference type="Proteomes" id="UP000199648"/>
    </source>
</evidence>
<dbReference type="SUPFAM" id="SSF81901">
    <property type="entry name" value="HCP-like"/>
    <property type="match status" value="1"/>
</dbReference>
<dbReference type="InterPro" id="IPR050767">
    <property type="entry name" value="Sel1_AlgK"/>
</dbReference>
<dbReference type="InterPro" id="IPR011990">
    <property type="entry name" value="TPR-like_helical_dom_sf"/>
</dbReference>
<dbReference type="PANTHER" id="PTHR11102:SF160">
    <property type="entry name" value="ERAD-ASSOCIATED E3 UBIQUITIN-PROTEIN LIGASE COMPONENT HRD3"/>
    <property type="match status" value="1"/>
</dbReference>
<protein>
    <submittedName>
        <fullName evidence="1">Sel1 repeat-containing protein</fullName>
    </submittedName>
</protein>
<dbReference type="InterPro" id="IPR006597">
    <property type="entry name" value="Sel1-like"/>
</dbReference>
<dbReference type="STRING" id="415747.SAMN03097708_00718"/>
<reference evidence="1 2" key="1">
    <citation type="submission" date="2016-10" db="EMBL/GenBank/DDBJ databases">
        <authorList>
            <person name="de Groot N.N."/>
        </authorList>
    </citation>
    <scope>NUCLEOTIDE SEQUENCE [LARGE SCALE GENOMIC DNA]</scope>
    <source>
        <strain evidence="1 2">HLD2</strain>
    </source>
</reference>
<dbReference type="Pfam" id="PF08238">
    <property type="entry name" value="Sel1"/>
    <property type="match status" value="2"/>
</dbReference>
<dbReference type="AlphaFoldDB" id="A0A1G5PT88"/>
<dbReference type="Gene3D" id="1.25.40.10">
    <property type="entry name" value="Tetratricopeptide repeat domain"/>
    <property type="match status" value="1"/>
</dbReference>
<keyword evidence="2" id="KW-1185">Reference proteome</keyword>
<gene>
    <name evidence="1" type="ORF">SAMN03097708_00718</name>
</gene>
<dbReference type="Proteomes" id="UP000199648">
    <property type="component" value="Unassembled WGS sequence"/>
</dbReference>
<dbReference type="PANTHER" id="PTHR11102">
    <property type="entry name" value="SEL-1-LIKE PROTEIN"/>
    <property type="match status" value="1"/>
</dbReference>
<dbReference type="SMART" id="SM00671">
    <property type="entry name" value="SEL1"/>
    <property type="match status" value="2"/>
</dbReference>
<evidence type="ECO:0000313" key="1">
    <source>
        <dbReference type="EMBL" id="SCZ52289.1"/>
    </source>
</evidence>
<organism evidence="1 2">
    <name type="scientific">Thiohalomonas denitrificans</name>
    <dbReference type="NCBI Taxonomy" id="415747"/>
    <lineage>
        <taxon>Bacteria</taxon>
        <taxon>Pseudomonadati</taxon>
        <taxon>Pseudomonadota</taxon>
        <taxon>Gammaproteobacteria</taxon>
        <taxon>Thiohalomonadales</taxon>
        <taxon>Thiohalomonadaceae</taxon>
        <taxon>Thiohalomonas</taxon>
    </lineage>
</organism>
<dbReference type="OrthoDB" id="8561742at2"/>
<name>A0A1G5PT88_9GAMM</name>
<dbReference type="RefSeq" id="WP_092992693.1">
    <property type="nucleotide sequence ID" value="NZ_FMWD01000002.1"/>
</dbReference>
<dbReference type="EMBL" id="FMWD01000002">
    <property type="protein sequence ID" value="SCZ52289.1"/>
    <property type="molecule type" value="Genomic_DNA"/>
</dbReference>
<proteinExistence type="predicted"/>